<evidence type="ECO:0000313" key="1">
    <source>
        <dbReference type="EMBL" id="KFJ02331.1"/>
    </source>
</evidence>
<gene>
    <name evidence="1" type="ORF">THER5_0501</name>
</gene>
<name>A0A087E3I0_9BIFI</name>
<dbReference type="EMBL" id="JGZT01000007">
    <property type="protein sequence ID" value="KFJ02331.1"/>
    <property type="molecule type" value="Genomic_DNA"/>
</dbReference>
<sequence length="66" mass="7555">MIADGWAGSSEWGFDRIGGHRVRMWLTFWRSVWRSVWRTDRPSLSPPPSLSTSHKRVAFAARAIIG</sequence>
<reference evidence="1 2" key="1">
    <citation type="submission" date="2014-03" db="EMBL/GenBank/DDBJ databases">
        <title>Genomics of Bifidobacteria.</title>
        <authorList>
            <person name="Ventura M."/>
            <person name="Milani C."/>
            <person name="Lugli G.A."/>
        </authorList>
    </citation>
    <scope>NUCLEOTIDE SEQUENCE [LARGE SCALE GENOMIC DNA]</scope>
    <source>
        <strain evidence="1 2">LMG 21395</strain>
    </source>
</reference>
<dbReference type="Proteomes" id="UP000029003">
    <property type="component" value="Unassembled WGS sequence"/>
</dbReference>
<comment type="caution">
    <text evidence="1">The sequence shown here is derived from an EMBL/GenBank/DDBJ whole genome shotgun (WGS) entry which is preliminary data.</text>
</comment>
<accession>A0A087E3I0</accession>
<evidence type="ECO:0000313" key="2">
    <source>
        <dbReference type="Proteomes" id="UP000029003"/>
    </source>
</evidence>
<dbReference type="AlphaFoldDB" id="A0A087E3I0"/>
<organism evidence="1 2">
    <name type="scientific">Bifidobacterium thermacidophilum subsp. thermacidophilum</name>
    <dbReference type="NCBI Taxonomy" id="79262"/>
    <lineage>
        <taxon>Bacteria</taxon>
        <taxon>Bacillati</taxon>
        <taxon>Actinomycetota</taxon>
        <taxon>Actinomycetes</taxon>
        <taxon>Bifidobacteriales</taxon>
        <taxon>Bifidobacteriaceae</taxon>
        <taxon>Bifidobacterium</taxon>
    </lineage>
</organism>
<protein>
    <submittedName>
        <fullName evidence="1">Uncharacterized protein</fullName>
    </submittedName>
</protein>
<proteinExistence type="predicted"/>